<proteinExistence type="predicted"/>
<dbReference type="InterPro" id="IPR044862">
    <property type="entry name" value="Pro_4_hyd_alph_FE2OG_OXY"/>
</dbReference>
<comment type="caution">
    <text evidence="2">The sequence shown here is derived from an EMBL/GenBank/DDBJ whole genome shotgun (WGS) entry which is preliminary data.</text>
</comment>
<organism evidence="2 3">
    <name type="scientific">Porites lobata</name>
    <dbReference type="NCBI Taxonomy" id="104759"/>
    <lineage>
        <taxon>Eukaryota</taxon>
        <taxon>Metazoa</taxon>
        <taxon>Cnidaria</taxon>
        <taxon>Anthozoa</taxon>
        <taxon>Hexacorallia</taxon>
        <taxon>Scleractinia</taxon>
        <taxon>Fungiina</taxon>
        <taxon>Poritidae</taxon>
        <taxon>Porites</taxon>
    </lineage>
</organism>
<accession>A0ABN8NNE2</accession>
<sequence length="755" mass="85304">SLSSEVILVKDNLFTTEEIRDMKTLLSHEETFWVFKPISQLKESSNDIPNDIQGSLSRARQANTCFSWTTNLPLDSFKNSSPWRKLTETLSSNFEANGDYKILGFEGKINVRGTHLCGEKWIVNEQDFESFVAIIFLVDWKRNSYGELVIYNNKGEILKAVYPKEGRLVVFPSALEHVLKPPANDLSAGRLYVMKFHISVSGKTQKIGTTAGEKAVGFSQYIPSFKHLTKADAFSVEKEDVKQFVTRNFTTSDGRHIVVLDDIIPAKELDALRYTIINGGYNDNAAGVDSTDNVQWIMAFEVEEFVQTSLWQLASQIIRAVSGKEGYYPYDIGCNNIQNMDTTTIHTDCASHENEFTLLIYLNQNWTENHHGETVFFNDEESEVICAGSLSRARQANTCFSWTTNLPLDSFKNSLPWRKLTETLSSNFEAKGDYRILGFEGKINIRGTHLCGEKWIVNEQDFESFVAVIFLVDWKRNSYGELVIYSNKGEILKALYPKQGRLVVFPSTLEHVLKPPANDLSAGRLYVMKFHISVSGKTQKIGTSAGEMAVGFSQYIPSFKHLTKADAFNAEKEDIKQFVTRNFTTSDGRHIVVFDDIIPAKELDALRYTIINGGYNDNAAGVDSTDNVQWIMAFEVEEFVQTSLWQLASQIIRAVSGKEGYYPYDIGCNNIQNMDTTTIHTDCASHENEFTLLIYLNQNWTENHHGETVFFNDEESEVIFAVRPKYGRVAVFHGTIPHSARPPPVTFAGTLSSKK</sequence>
<feature type="non-terminal residue" evidence="2">
    <location>
        <position position="1"/>
    </location>
</feature>
<dbReference type="PANTHER" id="PTHR35169:SF1">
    <property type="entry name" value="PROLYL 4-HYDROXYLASE ALPHA SUBUNIT FE(2+) 2OG DIOXYGENASE DOMAIN-CONTAINING PROTEIN"/>
    <property type="match status" value="1"/>
</dbReference>
<dbReference type="Pfam" id="PF13640">
    <property type="entry name" value="2OG-FeII_Oxy_3"/>
    <property type="match status" value="1"/>
</dbReference>
<protein>
    <recommendedName>
        <fullName evidence="1">Prolyl 4-hydroxylase alpha subunit Fe(2+) 2OG dioxygenase domain-containing protein</fullName>
    </recommendedName>
</protein>
<dbReference type="Gene3D" id="2.60.120.620">
    <property type="entry name" value="q2cbj1_9rhob like domain"/>
    <property type="match status" value="3"/>
</dbReference>
<dbReference type="PANTHER" id="PTHR35169">
    <property type="entry name" value="FE2OG DIOXYGENASE DOMAIN-CONTAINING PROTEIN"/>
    <property type="match status" value="1"/>
</dbReference>
<dbReference type="Proteomes" id="UP001159405">
    <property type="component" value="Unassembled WGS sequence"/>
</dbReference>
<evidence type="ECO:0000313" key="3">
    <source>
        <dbReference type="Proteomes" id="UP001159405"/>
    </source>
</evidence>
<feature type="domain" description="Prolyl 4-hydroxylase alpha subunit Fe(2+) 2OG dioxygenase" evidence="1">
    <location>
        <begin position="675"/>
        <end position="743"/>
    </location>
</feature>
<dbReference type="EMBL" id="CALNXK010000027">
    <property type="protein sequence ID" value="CAH3114662.1"/>
    <property type="molecule type" value="Genomic_DNA"/>
</dbReference>
<keyword evidence="3" id="KW-1185">Reference proteome</keyword>
<reference evidence="2 3" key="1">
    <citation type="submission" date="2022-05" db="EMBL/GenBank/DDBJ databases">
        <authorList>
            <consortium name="Genoscope - CEA"/>
            <person name="William W."/>
        </authorList>
    </citation>
    <scope>NUCLEOTIDE SEQUENCE [LARGE SCALE GENOMIC DNA]</scope>
</reference>
<name>A0ABN8NNE2_9CNID</name>
<evidence type="ECO:0000313" key="2">
    <source>
        <dbReference type="EMBL" id="CAH3114662.1"/>
    </source>
</evidence>
<gene>
    <name evidence="2" type="ORF">PLOB_00023033</name>
</gene>
<evidence type="ECO:0000259" key="1">
    <source>
        <dbReference type="Pfam" id="PF13640"/>
    </source>
</evidence>